<dbReference type="KEGG" id="coy:HF329_10330"/>
<dbReference type="RefSeq" id="WP_168803945.1">
    <property type="nucleotide sequence ID" value="NZ_CP051204.2"/>
</dbReference>
<dbReference type="EMBL" id="CP051205">
    <property type="protein sequence ID" value="QJB31687.1"/>
    <property type="molecule type" value="Genomic_DNA"/>
</dbReference>
<feature type="chain" id="PRO_5041914567" evidence="1">
    <location>
        <begin position="24"/>
        <end position="166"/>
    </location>
</feature>
<reference evidence="2" key="2">
    <citation type="submission" date="2020-09" db="EMBL/GenBank/DDBJ databases">
        <authorList>
            <person name="Kittiwongwattana C."/>
        </authorList>
    </citation>
    <scope>NUCLEOTIDE SEQUENCE</scope>
    <source>
        <strain evidence="3">1303</strain>
        <strain evidence="2">1310</strain>
    </source>
</reference>
<gene>
    <name evidence="3" type="ORF">HF324_09995</name>
    <name evidence="2" type="ORF">HF329_10330</name>
</gene>
<dbReference type="InterPro" id="IPR023393">
    <property type="entry name" value="START-like_dom_sf"/>
</dbReference>
<keyword evidence="1" id="KW-0732">Signal</keyword>
<keyword evidence="5" id="KW-1185">Reference proteome</keyword>
<sequence>MKKRRCISLGFGLLLLLFIQTKAQTVNTTKMALPAQTLSITVLRPADDVYAFLSVPSNFGVWANGFGSNLEPAGTPDTWRFKMANGNSATARFTPSNPFRIADHYVYPGNGQEVYVPMRVVANGEGSEVLFTLFRQPDMTDDMLATDRATVLKDLARLKAVLEQRR</sequence>
<reference evidence="4" key="1">
    <citation type="submission" date="2020-04" db="EMBL/GenBank/DDBJ databases">
        <authorList>
            <person name="Kittiwongwattana C."/>
        </authorList>
    </citation>
    <scope>NUCLEOTIDE SEQUENCE [LARGE SCALE GENOMIC DNA]</scope>
    <source>
        <strain evidence="4">1310</strain>
    </source>
</reference>
<name>A0AAE6ZGB9_9BACT</name>
<proteinExistence type="predicted"/>
<evidence type="ECO:0000313" key="2">
    <source>
        <dbReference type="EMBL" id="QJB31687.1"/>
    </source>
</evidence>
<evidence type="ECO:0000256" key="1">
    <source>
        <dbReference type="SAM" id="SignalP"/>
    </source>
</evidence>
<dbReference type="Proteomes" id="UP000503144">
    <property type="component" value="Chromosome"/>
</dbReference>
<protein>
    <submittedName>
        <fullName evidence="2">SRPBCC family protein</fullName>
    </submittedName>
</protein>
<evidence type="ECO:0000313" key="4">
    <source>
        <dbReference type="Proteomes" id="UP000502421"/>
    </source>
</evidence>
<dbReference type="Proteomes" id="UP000502421">
    <property type="component" value="Chromosome"/>
</dbReference>
<dbReference type="EMBL" id="CP051204">
    <property type="protein sequence ID" value="QJB38171.1"/>
    <property type="molecule type" value="Genomic_DNA"/>
</dbReference>
<evidence type="ECO:0000313" key="5">
    <source>
        <dbReference type="Proteomes" id="UP000503144"/>
    </source>
</evidence>
<dbReference type="Gene3D" id="3.30.530.20">
    <property type="match status" value="1"/>
</dbReference>
<dbReference type="SUPFAM" id="SSF55961">
    <property type="entry name" value="Bet v1-like"/>
    <property type="match status" value="1"/>
</dbReference>
<organism evidence="2 4">
    <name type="scientific">Chitinophaga oryzae</name>
    <dbReference type="NCBI Taxonomy" id="2725414"/>
    <lineage>
        <taxon>Bacteria</taxon>
        <taxon>Pseudomonadati</taxon>
        <taxon>Bacteroidota</taxon>
        <taxon>Chitinophagia</taxon>
        <taxon>Chitinophagales</taxon>
        <taxon>Chitinophagaceae</taxon>
        <taxon>Chitinophaga</taxon>
    </lineage>
</organism>
<accession>A0AAE6ZGB9</accession>
<feature type="signal peptide" evidence="1">
    <location>
        <begin position="1"/>
        <end position="23"/>
    </location>
</feature>
<evidence type="ECO:0000313" key="3">
    <source>
        <dbReference type="EMBL" id="QJB38171.1"/>
    </source>
</evidence>
<dbReference type="AlphaFoldDB" id="A0AAE6ZGB9"/>